<dbReference type="AlphaFoldDB" id="A0A853DG25"/>
<evidence type="ECO:0000313" key="1">
    <source>
        <dbReference type="EMBL" id="NYJ73185.1"/>
    </source>
</evidence>
<evidence type="ECO:0000313" key="2">
    <source>
        <dbReference type="Proteomes" id="UP000571817"/>
    </source>
</evidence>
<organism evidence="1 2">
    <name type="scientific">Allobranchiibius huperziae</name>
    <dbReference type="NCBI Taxonomy" id="1874116"/>
    <lineage>
        <taxon>Bacteria</taxon>
        <taxon>Bacillati</taxon>
        <taxon>Actinomycetota</taxon>
        <taxon>Actinomycetes</taxon>
        <taxon>Micrococcales</taxon>
        <taxon>Dermacoccaceae</taxon>
        <taxon>Allobranchiibius</taxon>
    </lineage>
</organism>
<proteinExistence type="predicted"/>
<accession>A0A853DG25</accession>
<dbReference type="EMBL" id="JACCFW010000001">
    <property type="protein sequence ID" value="NYJ73185.1"/>
    <property type="molecule type" value="Genomic_DNA"/>
</dbReference>
<protein>
    <submittedName>
        <fullName evidence="1">Uncharacterized protein</fullName>
    </submittedName>
</protein>
<gene>
    <name evidence="1" type="ORF">HNR15_000148</name>
</gene>
<keyword evidence="2" id="KW-1185">Reference proteome</keyword>
<dbReference type="RefSeq" id="WP_179478288.1">
    <property type="nucleotide sequence ID" value="NZ_JACCFW010000001.1"/>
</dbReference>
<dbReference type="Proteomes" id="UP000571817">
    <property type="component" value="Unassembled WGS sequence"/>
</dbReference>
<reference evidence="1 2" key="1">
    <citation type="submission" date="2020-07" db="EMBL/GenBank/DDBJ databases">
        <title>Sequencing the genomes of 1000 actinobacteria strains.</title>
        <authorList>
            <person name="Klenk H.-P."/>
        </authorList>
    </citation>
    <scope>NUCLEOTIDE SEQUENCE [LARGE SCALE GENOMIC DNA]</scope>
    <source>
        <strain evidence="1 2">DSM 29531</strain>
    </source>
</reference>
<comment type="caution">
    <text evidence="1">The sequence shown here is derived from an EMBL/GenBank/DDBJ whole genome shotgun (WGS) entry which is preliminary data.</text>
</comment>
<name>A0A853DG25_9MICO</name>
<sequence>MLLQALSGAFQSRARAGLSTESVLLRPLEAGPLPAKELWWHGRVSKRAMKTIVNAAARQGLVAADRGEVRLLASLAPIEPASCPPLEALVSQFELEHPHFPVPYGTADASFRGGGAGGVDWKPVPRESASRVDDLPITALLSQALVAFACDYETEHRGPIQWAANALQRITDAGTAASSLQTGGTSSARNLERLGIITIESDAVRLTARGRMMRDTYEPLRDQIEARWRDRFGSSLIEEVIASLGVDDHWSAFPLITWTGAEFAVHVER</sequence>